<comment type="caution">
    <text evidence="1">The sequence shown here is derived from an EMBL/GenBank/DDBJ whole genome shotgun (WGS) entry which is preliminary data.</text>
</comment>
<keyword evidence="2" id="KW-1185">Reference proteome</keyword>
<evidence type="ECO:0000313" key="2">
    <source>
        <dbReference type="Proteomes" id="UP001085076"/>
    </source>
</evidence>
<accession>A0A9D5BUV1</accession>
<dbReference type="EMBL" id="JAGGNH010000044">
    <property type="protein sequence ID" value="KAJ0961030.1"/>
    <property type="molecule type" value="Genomic_DNA"/>
</dbReference>
<gene>
    <name evidence="1" type="ORF">J5N97_001003</name>
</gene>
<sequence length="83" mass="9105">MPYLPPPLQLLCPKLPPPPPQLSSCLRFPDKAVGVTFVDQAAPSAPEPPVAVKIVPHMFDSMFQIMPHRVNFIVGAIFNTIMV</sequence>
<dbReference type="AlphaFoldDB" id="A0A9D5BUV1"/>
<name>A0A9D5BUV1_9LILI</name>
<reference evidence="1 2" key="1">
    <citation type="journal article" date="2022" name="Hortic Res">
        <title>The genome of Dioscorea zingiberensis sheds light on the biosynthesis, origin and evolution of the medicinally important diosgenin saponins.</title>
        <authorList>
            <person name="Li Y."/>
            <person name="Tan C."/>
            <person name="Li Z."/>
            <person name="Guo J."/>
            <person name="Li S."/>
            <person name="Chen X."/>
            <person name="Wang C."/>
            <person name="Dai X."/>
            <person name="Yang H."/>
            <person name="Song W."/>
            <person name="Hou L."/>
            <person name="Xu J."/>
            <person name="Tong Z."/>
            <person name="Xu A."/>
            <person name="Yuan X."/>
            <person name="Wang W."/>
            <person name="Yang Q."/>
            <person name="Chen L."/>
            <person name="Sun Z."/>
            <person name="Wang K."/>
            <person name="Pan B."/>
            <person name="Chen J."/>
            <person name="Bao Y."/>
            <person name="Liu F."/>
            <person name="Qi X."/>
            <person name="Gang D.R."/>
            <person name="Wen J."/>
            <person name="Li J."/>
        </authorList>
    </citation>
    <scope>NUCLEOTIDE SEQUENCE [LARGE SCALE GENOMIC DNA]</scope>
    <source>
        <strain evidence="1">Dzin_1.0</strain>
    </source>
</reference>
<organism evidence="1 2">
    <name type="scientific">Dioscorea zingiberensis</name>
    <dbReference type="NCBI Taxonomy" id="325984"/>
    <lineage>
        <taxon>Eukaryota</taxon>
        <taxon>Viridiplantae</taxon>
        <taxon>Streptophyta</taxon>
        <taxon>Embryophyta</taxon>
        <taxon>Tracheophyta</taxon>
        <taxon>Spermatophyta</taxon>
        <taxon>Magnoliopsida</taxon>
        <taxon>Liliopsida</taxon>
        <taxon>Dioscoreales</taxon>
        <taxon>Dioscoreaceae</taxon>
        <taxon>Dioscorea</taxon>
    </lineage>
</organism>
<dbReference type="Proteomes" id="UP001085076">
    <property type="component" value="Unassembled WGS sequence"/>
</dbReference>
<evidence type="ECO:0000313" key="1">
    <source>
        <dbReference type="EMBL" id="KAJ0961030.1"/>
    </source>
</evidence>
<protein>
    <submittedName>
        <fullName evidence="1">Uncharacterized protein</fullName>
    </submittedName>
</protein>
<proteinExistence type="predicted"/>